<gene>
    <name evidence="9" type="ORF">BMF94_6597</name>
</gene>
<sequence length="589" mass="63894">MALRMPNAGPGLFKEGYKMHSGIEEAVIRNIHAVAELAEIVLPSLFPSLTRSLLHRDADPLGYPMRVCPPARSSSAEQPELIGPTERATGPNGRNKMVINHLDKLFVTSDAATIIRELEVVHPAGKVLVMASQQQEHEMGDRTNLVLILAGELLRKAEYLLTMGLHPSEVVLGYELARDKAIEELEKMAVRTLETPLTEESLKVALRPTLAAKQYGSEDLLSRLVAEAVMAVMPSNPKTFNVDNVRVVKIMGGGLSQSRVIRGMVFGREPEGTVHKATNAKVGVFTCGIDIAQTETKGTVLLKNSEDLLNFSRGEEKHMEKIFQELADSGLNVIVAGSSVGELAMHYLNRHNILVIKVASKFDLRRLCRVVGATPLARLGAPTPDEMGRCDVVETVEIGGDRVTVFRQSEETTRTATVVVRGATTNQMDDIERAIDDGVNVVKGIIKDARLVPGAGATELELAKRIAEYGEKTPGLSQHAIKRFADALEVVPRTLAENAGLDATEVLSKLYAAHQSSEESYAGVDIEAENGGILNAKEAEIFDLLAATRWALRYGTDAAISVLRVDSIIMSRQAGGPAPPKQSANWDED</sequence>
<feature type="region of interest" description="Disordered" evidence="8">
    <location>
        <begin position="70"/>
        <end position="93"/>
    </location>
</feature>
<evidence type="ECO:0000256" key="3">
    <source>
        <dbReference type="ARBA" id="ARBA00022490"/>
    </source>
</evidence>
<keyword evidence="4 7" id="KW-0547">Nucleotide-binding</keyword>
<accession>A0A2S5B0L5</accession>
<dbReference type="NCBIfam" id="TIGR02346">
    <property type="entry name" value="chap_CCT_theta"/>
    <property type="match status" value="1"/>
</dbReference>
<evidence type="ECO:0000256" key="2">
    <source>
        <dbReference type="ARBA" id="ARBA00008020"/>
    </source>
</evidence>
<dbReference type="AlphaFoldDB" id="A0A2S5B0L5"/>
<evidence type="ECO:0000256" key="6">
    <source>
        <dbReference type="ARBA" id="ARBA00023186"/>
    </source>
</evidence>
<proteinExistence type="inferred from homology"/>
<keyword evidence="5 7" id="KW-0067">ATP-binding</keyword>
<evidence type="ECO:0008006" key="11">
    <source>
        <dbReference type="Google" id="ProtNLM"/>
    </source>
</evidence>
<keyword evidence="3" id="KW-0963">Cytoplasm</keyword>
<dbReference type="InterPro" id="IPR012721">
    <property type="entry name" value="Chap_CCT_theta"/>
</dbReference>
<evidence type="ECO:0000256" key="7">
    <source>
        <dbReference type="RuleBase" id="RU004187"/>
    </source>
</evidence>
<organism evidence="9 10">
    <name type="scientific">Rhodotorula taiwanensis</name>
    <dbReference type="NCBI Taxonomy" id="741276"/>
    <lineage>
        <taxon>Eukaryota</taxon>
        <taxon>Fungi</taxon>
        <taxon>Dikarya</taxon>
        <taxon>Basidiomycota</taxon>
        <taxon>Pucciniomycotina</taxon>
        <taxon>Microbotryomycetes</taxon>
        <taxon>Sporidiobolales</taxon>
        <taxon>Sporidiobolaceae</taxon>
        <taxon>Rhodotorula</taxon>
    </lineage>
</organism>
<dbReference type="SUPFAM" id="SSF54849">
    <property type="entry name" value="GroEL-intermediate domain like"/>
    <property type="match status" value="1"/>
</dbReference>
<evidence type="ECO:0000256" key="1">
    <source>
        <dbReference type="ARBA" id="ARBA00004496"/>
    </source>
</evidence>
<dbReference type="STRING" id="741276.A0A2S5B0L5"/>
<dbReference type="FunFam" id="3.50.7.10:FF:000008">
    <property type="entry name" value="T-complex protein 1 subunit theta"/>
    <property type="match status" value="1"/>
</dbReference>
<dbReference type="PANTHER" id="PTHR11353">
    <property type="entry name" value="CHAPERONIN"/>
    <property type="match status" value="1"/>
</dbReference>
<dbReference type="SUPFAM" id="SSF48592">
    <property type="entry name" value="GroEL equatorial domain-like"/>
    <property type="match status" value="1"/>
</dbReference>
<dbReference type="GO" id="GO:0051082">
    <property type="term" value="F:unfolded protein binding"/>
    <property type="evidence" value="ECO:0007669"/>
    <property type="project" value="InterPro"/>
</dbReference>
<dbReference type="InterPro" id="IPR017998">
    <property type="entry name" value="Chaperone_TCP-1"/>
</dbReference>
<dbReference type="InterPro" id="IPR027413">
    <property type="entry name" value="GROEL-like_equatorial_sf"/>
</dbReference>
<evidence type="ECO:0000256" key="8">
    <source>
        <dbReference type="SAM" id="MobiDB-lite"/>
    </source>
</evidence>
<dbReference type="Gene3D" id="3.30.260.10">
    <property type="entry name" value="TCP-1-like chaperonin intermediate domain"/>
    <property type="match status" value="1"/>
</dbReference>
<dbReference type="GO" id="GO:0005737">
    <property type="term" value="C:cytoplasm"/>
    <property type="evidence" value="ECO:0007669"/>
    <property type="project" value="UniProtKB-SubCell"/>
</dbReference>
<evidence type="ECO:0000313" key="9">
    <source>
        <dbReference type="EMBL" id="POY70317.1"/>
    </source>
</evidence>
<evidence type="ECO:0000256" key="5">
    <source>
        <dbReference type="ARBA" id="ARBA00022840"/>
    </source>
</evidence>
<dbReference type="Proteomes" id="UP000237144">
    <property type="component" value="Unassembled WGS sequence"/>
</dbReference>
<dbReference type="Gene3D" id="1.10.560.10">
    <property type="entry name" value="GroEL-like equatorial domain"/>
    <property type="match status" value="1"/>
</dbReference>
<dbReference type="InterPro" id="IPR002423">
    <property type="entry name" value="Cpn60/GroEL/TCP-1"/>
</dbReference>
<evidence type="ECO:0000256" key="4">
    <source>
        <dbReference type="ARBA" id="ARBA00022741"/>
    </source>
</evidence>
<comment type="caution">
    <text evidence="9">The sequence shown here is derived from an EMBL/GenBank/DDBJ whole genome shotgun (WGS) entry which is preliminary data.</text>
</comment>
<protein>
    <recommendedName>
        <fullName evidence="11">CCT-theta</fullName>
    </recommendedName>
</protein>
<dbReference type="EMBL" id="PJQD01000122">
    <property type="protein sequence ID" value="POY70317.1"/>
    <property type="molecule type" value="Genomic_DNA"/>
</dbReference>
<reference evidence="9 10" key="1">
    <citation type="journal article" date="2018" name="Front. Microbiol.">
        <title>Prospects for Fungal Bioremediation of Acidic Radioactive Waste Sites: Characterization and Genome Sequence of Rhodotorula taiwanensis MD1149.</title>
        <authorList>
            <person name="Tkavc R."/>
            <person name="Matrosova V.Y."/>
            <person name="Grichenko O.E."/>
            <person name="Gostincar C."/>
            <person name="Volpe R.P."/>
            <person name="Klimenkova P."/>
            <person name="Gaidamakova E.K."/>
            <person name="Zhou C.E."/>
            <person name="Stewart B.J."/>
            <person name="Lyman M.G."/>
            <person name="Malfatti S.A."/>
            <person name="Rubinfeld B."/>
            <person name="Courtot M."/>
            <person name="Singh J."/>
            <person name="Dalgard C.L."/>
            <person name="Hamilton T."/>
            <person name="Frey K.G."/>
            <person name="Gunde-Cimerman N."/>
            <person name="Dugan L."/>
            <person name="Daly M.J."/>
        </authorList>
    </citation>
    <scope>NUCLEOTIDE SEQUENCE [LARGE SCALE GENOMIC DNA]</scope>
    <source>
        <strain evidence="9 10">MD1149</strain>
    </source>
</reference>
<keyword evidence="6 7" id="KW-0143">Chaperone</keyword>
<comment type="subcellular location">
    <subcellularLocation>
        <location evidence="1">Cytoplasm</location>
    </subcellularLocation>
</comment>
<dbReference type="CDD" id="cd03341">
    <property type="entry name" value="TCP1_theta"/>
    <property type="match status" value="1"/>
</dbReference>
<dbReference type="InterPro" id="IPR027410">
    <property type="entry name" value="TCP-1-like_intermed_sf"/>
</dbReference>
<name>A0A2S5B0L5_9BASI</name>
<dbReference type="Pfam" id="PF00118">
    <property type="entry name" value="Cpn60_TCP1"/>
    <property type="match status" value="1"/>
</dbReference>
<dbReference type="OrthoDB" id="1748577at2759"/>
<dbReference type="GO" id="GO:0140662">
    <property type="term" value="F:ATP-dependent protein folding chaperone"/>
    <property type="evidence" value="ECO:0007669"/>
    <property type="project" value="InterPro"/>
</dbReference>
<comment type="similarity">
    <text evidence="2 7">Belongs to the TCP-1 chaperonin family.</text>
</comment>
<dbReference type="PRINTS" id="PR00304">
    <property type="entry name" value="TCOMPLEXTCP1"/>
</dbReference>
<evidence type="ECO:0000313" key="10">
    <source>
        <dbReference type="Proteomes" id="UP000237144"/>
    </source>
</evidence>
<dbReference type="Gene3D" id="3.50.7.10">
    <property type="entry name" value="GroEL"/>
    <property type="match status" value="1"/>
</dbReference>
<keyword evidence="10" id="KW-1185">Reference proteome</keyword>
<dbReference type="SUPFAM" id="SSF52029">
    <property type="entry name" value="GroEL apical domain-like"/>
    <property type="match status" value="1"/>
</dbReference>
<dbReference type="InterPro" id="IPR027409">
    <property type="entry name" value="GroEL-like_apical_dom_sf"/>
</dbReference>
<dbReference type="GO" id="GO:0005524">
    <property type="term" value="F:ATP binding"/>
    <property type="evidence" value="ECO:0007669"/>
    <property type="project" value="UniProtKB-KW"/>
</dbReference>
<dbReference type="GO" id="GO:0016887">
    <property type="term" value="F:ATP hydrolysis activity"/>
    <property type="evidence" value="ECO:0007669"/>
    <property type="project" value="InterPro"/>
</dbReference>